<dbReference type="GO" id="GO:0005536">
    <property type="term" value="F:D-glucose binding"/>
    <property type="evidence" value="ECO:0007669"/>
    <property type="project" value="InterPro"/>
</dbReference>
<gene>
    <name evidence="4" type="primary">glk</name>
    <name evidence="4" type="ORF">A244_35268</name>
</gene>
<dbReference type="GO" id="GO:0006096">
    <property type="term" value="P:glycolytic process"/>
    <property type="evidence" value="ECO:0007669"/>
    <property type="project" value="InterPro"/>
</dbReference>
<dbReference type="InterPro" id="IPR043129">
    <property type="entry name" value="ATPase_NBD"/>
</dbReference>
<dbReference type="SUPFAM" id="SSF53067">
    <property type="entry name" value="Actin-like ATPase domain"/>
    <property type="match status" value="1"/>
</dbReference>
<dbReference type="EC" id="2.7.1.2" evidence="4"/>
<evidence type="ECO:0000256" key="3">
    <source>
        <dbReference type="RuleBase" id="RU004046"/>
    </source>
</evidence>
<comment type="caution">
    <text evidence="4">The sequence shown here is derived from an EMBL/GenBank/DDBJ whole genome shotgun (WGS) entry which is preliminary data.</text>
</comment>
<accession>S6U7I2</accession>
<dbReference type="InterPro" id="IPR050201">
    <property type="entry name" value="Bacterial_glucokinase"/>
</dbReference>
<organism evidence="4 5">
    <name type="scientific">Pseudomonas syringae pv. actinidiae ICMP 18807</name>
    <dbReference type="NCBI Taxonomy" id="1194404"/>
    <lineage>
        <taxon>Bacteria</taxon>
        <taxon>Pseudomonadati</taxon>
        <taxon>Pseudomonadota</taxon>
        <taxon>Gammaproteobacteria</taxon>
        <taxon>Pseudomonadales</taxon>
        <taxon>Pseudomonadaceae</taxon>
        <taxon>Pseudomonas</taxon>
        <taxon>Pseudomonas syringae</taxon>
    </lineage>
</organism>
<protein>
    <submittedName>
        <fullName evidence="4">Glucokinase</fullName>
        <ecNumber evidence="4">2.7.1.2</ecNumber>
    </submittedName>
</protein>
<dbReference type="EMBL" id="AOKG01002439">
    <property type="protein sequence ID" value="EPN34336.1"/>
    <property type="molecule type" value="Genomic_DNA"/>
</dbReference>
<keyword evidence="2 4" id="KW-0418">Kinase</keyword>
<proteinExistence type="inferred from homology"/>
<name>S6U7I2_PSESF</name>
<feature type="non-terminal residue" evidence="4">
    <location>
        <position position="1"/>
    </location>
</feature>
<sequence>AAITSAALAGDPVAAAVLEQFCVFLGRVVGNNVLTLGSLGGVYIVGGVVPRFTEFFMNSGFKRAMGEKGVMSGYFKNLPVWLVTAEYPGLMGSGVALQQAFGSQI</sequence>
<evidence type="ECO:0000256" key="1">
    <source>
        <dbReference type="ARBA" id="ARBA00022679"/>
    </source>
</evidence>
<dbReference type="PATRIC" id="fig|1194404.4.peg.7242"/>
<dbReference type="Proteomes" id="UP000015729">
    <property type="component" value="Unassembled WGS sequence"/>
</dbReference>
<dbReference type="PANTHER" id="PTHR47690">
    <property type="entry name" value="GLUCOKINASE"/>
    <property type="match status" value="1"/>
</dbReference>
<keyword evidence="1 4" id="KW-0808">Transferase</keyword>
<dbReference type="GO" id="GO:0005524">
    <property type="term" value="F:ATP binding"/>
    <property type="evidence" value="ECO:0007669"/>
    <property type="project" value="InterPro"/>
</dbReference>
<dbReference type="GO" id="GO:0005829">
    <property type="term" value="C:cytosol"/>
    <property type="evidence" value="ECO:0007669"/>
    <property type="project" value="TreeGrafter"/>
</dbReference>
<dbReference type="GO" id="GO:0004340">
    <property type="term" value="F:glucokinase activity"/>
    <property type="evidence" value="ECO:0007669"/>
    <property type="project" value="UniProtKB-EC"/>
</dbReference>
<evidence type="ECO:0000313" key="4">
    <source>
        <dbReference type="EMBL" id="EPN34336.1"/>
    </source>
</evidence>
<dbReference type="Gene3D" id="3.40.367.20">
    <property type="match status" value="1"/>
</dbReference>
<dbReference type="AlphaFoldDB" id="S6U7I2"/>
<comment type="similarity">
    <text evidence="3">Belongs to the bacterial glucokinase family.</text>
</comment>
<dbReference type="PANTHER" id="PTHR47690:SF1">
    <property type="entry name" value="GLUCOKINASE"/>
    <property type="match status" value="1"/>
</dbReference>
<evidence type="ECO:0000313" key="5">
    <source>
        <dbReference type="Proteomes" id="UP000015729"/>
    </source>
</evidence>
<reference evidence="4 5" key="1">
    <citation type="journal article" date="2013" name="PLoS Pathog.">
        <title>Genomic analysis of the Kiwifruit pathogen Pseudomonas syringae pv. actinidiae provides insight into the origins of an emergent plant disease.</title>
        <authorList>
            <person name="McCann H.C."/>
            <person name="Rikkerink E.H."/>
            <person name="Bertels F."/>
            <person name="Fiers M."/>
            <person name="Lu A."/>
            <person name="Rees-George J."/>
            <person name="Andersen M.T."/>
            <person name="Gleave A.P."/>
            <person name="Haubold B."/>
            <person name="Wohlers M.W."/>
            <person name="Guttman D.S."/>
            <person name="Wang P.W."/>
            <person name="Straub C."/>
            <person name="Vanneste J.L."/>
            <person name="Rainey P.B."/>
            <person name="Templeton M.D."/>
        </authorList>
    </citation>
    <scope>NUCLEOTIDE SEQUENCE [LARGE SCALE GENOMIC DNA]</scope>
    <source>
        <strain evidence="4 5">ICMP 18807</strain>
    </source>
</reference>
<dbReference type="InterPro" id="IPR003836">
    <property type="entry name" value="Glucokinase"/>
</dbReference>
<evidence type="ECO:0000256" key="2">
    <source>
        <dbReference type="ARBA" id="ARBA00022777"/>
    </source>
</evidence>
<dbReference type="Pfam" id="PF02685">
    <property type="entry name" value="Glucokinase"/>
    <property type="match status" value="1"/>
</dbReference>